<dbReference type="InterPro" id="IPR038333">
    <property type="entry name" value="T1MK-like_N_sf"/>
</dbReference>
<evidence type="ECO:0000256" key="5">
    <source>
        <dbReference type="ARBA" id="ARBA00022691"/>
    </source>
</evidence>
<evidence type="ECO:0000259" key="9">
    <source>
        <dbReference type="Pfam" id="PF12161"/>
    </source>
</evidence>
<dbReference type="InterPro" id="IPR003356">
    <property type="entry name" value="DNA_methylase_A-5"/>
</dbReference>
<dbReference type="SUPFAM" id="SSF53335">
    <property type="entry name" value="S-adenosyl-L-methionine-dependent methyltransferases"/>
    <property type="match status" value="1"/>
</dbReference>
<comment type="similarity">
    <text evidence="1">Belongs to the N(4)/N(6)-methyltransferase family.</text>
</comment>
<dbReference type="Pfam" id="PF02384">
    <property type="entry name" value="N6_Mtase"/>
    <property type="match status" value="1"/>
</dbReference>
<sequence length="805" mass="89097">MAIKKSDLYSSLWASCDELRGGMDASQYKDYVLFMLFIKYITDKYGDSDDFAPPVNIPKGASFKDMIALKGKSDIGDRINTQIIQPLIDANSRLARTDFPDFNDPNKLGEGQAMVDRLTNLIGIFQKPELDFSQNRAEHDDILGDAYEYLMRHFATESGKSKGQFYTPSEVSRVIARVIGISPANTRAATTAYDPTCGSGSLLLKVAAQAGKHITLEGQEKDVTTAGLARMNMILHDFPTASILSGNTLAAPKFKDGESLRTYDYVVANPPFSDKTWSTGLTPSADPYQRFAWGEPPTRQGDYAYLLHIIRSLKGAGKGACILPHGVLFRGNAEAVIRQQLVRSGTLKGIIGLPANLFFGTGIPACILVLDKENATARKGVFMIDASKGYLKDGNKNRLREQDIHRIVDTFTRQADTPRYARLVPFDEIADAKNDFNLNLPRYIDSSEPEDLQDIDGHLRGGIPERDLDELAAYWQVLPGVRAALFESLRPGYAGLKLPLPEVKPAIFGHAEFTAFNRAATRRFADWRAAVTPQLTGFAQDGHPKALIEAIAEALLANFQEVPLLDAYDIYQHLMDYWAEAMQDDAYLIAADGWVARTTRIVDGGKNGKTRDKGWTCDLIPKPYLVARYFASEQAAIEAKQAELEAAIASLAEVEEEHSGDEAAFSGFDSISAAAVKERMREVARDPDGAEELRVLRQWLAINESIAALKRKVRDFETALDRLAYEKYPTLSETEIKTLVVDDKWMARLCTAVQGELDRVSQTLTGRIRELAERYATPLPGLTDEVARLAACVEEHLAKMGASWK</sequence>
<dbReference type="AlphaFoldDB" id="A0A1A8XQN9"/>
<reference evidence="10 11" key="1">
    <citation type="submission" date="2016-06" db="EMBL/GenBank/DDBJ databases">
        <authorList>
            <person name="Kjaerup R.B."/>
            <person name="Dalgaard T.S."/>
            <person name="Juul-Madsen H.R."/>
        </authorList>
    </citation>
    <scope>NUCLEOTIDE SEQUENCE [LARGE SCALE GENOMIC DNA]</scope>
    <source>
        <strain evidence="10">3</strain>
    </source>
</reference>
<dbReference type="GO" id="GO:0009007">
    <property type="term" value="F:site-specific DNA-methyltransferase (adenine-specific) activity"/>
    <property type="evidence" value="ECO:0007669"/>
    <property type="project" value="UniProtKB-EC"/>
</dbReference>
<dbReference type="GO" id="GO:0032259">
    <property type="term" value="P:methylation"/>
    <property type="evidence" value="ECO:0007669"/>
    <property type="project" value="UniProtKB-KW"/>
</dbReference>
<dbReference type="PRINTS" id="PR00507">
    <property type="entry name" value="N12N6MTFRASE"/>
</dbReference>
<keyword evidence="4" id="KW-0808">Transferase</keyword>
<dbReference type="PROSITE" id="PS00092">
    <property type="entry name" value="N6_MTASE"/>
    <property type="match status" value="1"/>
</dbReference>
<keyword evidence="6" id="KW-0680">Restriction system</keyword>
<dbReference type="Proteomes" id="UP000199169">
    <property type="component" value="Unassembled WGS sequence"/>
</dbReference>
<feature type="domain" description="N6 adenine-specific DNA methyltransferase N-terminal" evidence="9">
    <location>
        <begin position="10"/>
        <end position="124"/>
    </location>
</feature>
<evidence type="ECO:0000256" key="2">
    <source>
        <dbReference type="ARBA" id="ARBA00011900"/>
    </source>
</evidence>
<dbReference type="GO" id="GO:0008170">
    <property type="term" value="F:N-methyltransferase activity"/>
    <property type="evidence" value="ECO:0007669"/>
    <property type="project" value="InterPro"/>
</dbReference>
<dbReference type="InterPro" id="IPR051537">
    <property type="entry name" value="DNA_Adenine_Mtase"/>
</dbReference>
<dbReference type="Gene3D" id="1.20.1260.30">
    <property type="match status" value="1"/>
</dbReference>
<comment type="catalytic activity">
    <reaction evidence="7">
        <text>a 2'-deoxyadenosine in DNA + S-adenosyl-L-methionine = an N(6)-methyl-2'-deoxyadenosine in DNA + S-adenosyl-L-homocysteine + H(+)</text>
        <dbReference type="Rhea" id="RHEA:15197"/>
        <dbReference type="Rhea" id="RHEA-COMP:12418"/>
        <dbReference type="Rhea" id="RHEA-COMP:12419"/>
        <dbReference type="ChEBI" id="CHEBI:15378"/>
        <dbReference type="ChEBI" id="CHEBI:57856"/>
        <dbReference type="ChEBI" id="CHEBI:59789"/>
        <dbReference type="ChEBI" id="CHEBI:90615"/>
        <dbReference type="ChEBI" id="CHEBI:90616"/>
        <dbReference type="EC" id="2.1.1.72"/>
    </reaction>
</comment>
<evidence type="ECO:0000256" key="3">
    <source>
        <dbReference type="ARBA" id="ARBA00022603"/>
    </source>
</evidence>
<dbReference type="EMBL" id="FLQX01000111">
    <property type="protein sequence ID" value="SBT06767.1"/>
    <property type="molecule type" value="Genomic_DNA"/>
</dbReference>
<keyword evidence="5" id="KW-0949">S-adenosyl-L-methionine</keyword>
<evidence type="ECO:0000256" key="4">
    <source>
        <dbReference type="ARBA" id="ARBA00022679"/>
    </source>
</evidence>
<dbReference type="EC" id="2.1.1.72" evidence="2"/>
<name>A0A1A8XQN9_9PROT</name>
<evidence type="ECO:0000313" key="10">
    <source>
        <dbReference type="EMBL" id="SBT06767.1"/>
    </source>
</evidence>
<gene>
    <name evidence="10" type="ORF">ACCAA_350134</name>
</gene>
<organism evidence="10 11">
    <name type="scientific">Candidatus Accumulibacter aalborgensis</name>
    <dbReference type="NCBI Taxonomy" id="1860102"/>
    <lineage>
        <taxon>Bacteria</taxon>
        <taxon>Pseudomonadati</taxon>
        <taxon>Pseudomonadota</taxon>
        <taxon>Betaproteobacteria</taxon>
        <taxon>Candidatus Accumulibacter</taxon>
    </lineage>
</organism>
<proteinExistence type="inferred from homology"/>
<feature type="domain" description="DNA methylase adenine-specific" evidence="8">
    <location>
        <begin position="139"/>
        <end position="450"/>
    </location>
</feature>
<evidence type="ECO:0000256" key="1">
    <source>
        <dbReference type="ARBA" id="ARBA00006594"/>
    </source>
</evidence>
<dbReference type="GO" id="GO:0003677">
    <property type="term" value="F:DNA binding"/>
    <property type="evidence" value="ECO:0007669"/>
    <property type="project" value="InterPro"/>
</dbReference>
<evidence type="ECO:0000259" key="8">
    <source>
        <dbReference type="Pfam" id="PF02384"/>
    </source>
</evidence>
<keyword evidence="3" id="KW-0489">Methyltransferase</keyword>
<dbReference type="InterPro" id="IPR022749">
    <property type="entry name" value="D12N6_MeTrfase_N"/>
</dbReference>
<dbReference type="InterPro" id="IPR002052">
    <property type="entry name" value="DNA_methylase_N6_adenine_CS"/>
</dbReference>
<dbReference type="GO" id="GO:0009307">
    <property type="term" value="P:DNA restriction-modification system"/>
    <property type="evidence" value="ECO:0007669"/>
    <property type="project" value="UniProtKB-KW"/>
</dbReference>
<dbReference type="RefSeq" id="WP_186407326.1">
    <property type="nucleotide sequence ID" value="NZ_FLQX01000111.1"/>
</dbReference>
<protein>
    <recommendedName>
        <fullName evidence="2">site-specific DNA-methyltransferase (adenine-specific)</fullName>
        <ecNumber evidence="2">2.1.1.72</ecNumber>
    </recommendedName>
</protein>
<evidence type="ECO:0000256" key="6">
    <source>
        <dbReference type="ARBA" id="ARBA00022747"/>
    </source>
</evidence>
<evidence type="ECO:0000313" key="11">
    <source>
        <dbReference type="Proteomes" id="UP000199169"/>
    </source>
</evidence>
<dbReference type="STRING" id="1860102.ACCAA_350134"/>
<keyword evidence="11" id="KW-1185">Reference proteome</keyword>
<accession>A0A1A8XQN9</accession>
<dbReference type="Pfam" id="PF12161">
    <property type="entry name" value="HsdM_N"/>
    <property type="match status" value="1"/>
</dbReference>
<dbReference type="PANTHER" id="PTHR42933:SF3">
    <property type="entry name" value="TYPE I RESTRICTION ENZYME MJAVIII METHYLASE SUBUNIT"/>
    <property type="match status" value="1"/>
</dbReference>
<dbReference type="Gene3D" id="3.40.50.150">
    <property type="entry name" value="Vaccinia Virus protein VP39"/>
    <property type="match status" value="1"/>
</dbReference>
<dbReference type="PANTHER" id="PTHR42933">
    <property type="entry name" value="SLR6095 PROTEIN"/>
    <property type="match status" value="1"/>
</dbReference>
<evidence type="ECO:0000256" key="7">
    <source>
        <dbReference type="ARBA" id="ARBA00047942"/>
    </source>
</evidence>
<dbReference type="InterPro" id="IPR029063">
    <property type="entry name" value="SAM-dependent_MTases_sf"/>
</dbReference>